<accession>A0A9W6VFG8</accession>
<dbReference type="AlphaFoldDB" id="A0A9W6VFG8"/>
<keyword evidence="2" id="KW-1185">Reference proteome</keyword>
<evidence type="ECO:0000313" key="1">
    <source>
        <dbReference type="EMBL" id="GLY65482.1"/>
    </source>
</evidence>
<name>A0A9W6VFG8_9PSEU</name>
<gene>
    <name evidence="1" type="ORF">Atai01_21010</name>
</gene>
<comment type="caution">
    <text evidence="1">The sequence shown here is derived from an EMBL/GenBank/DDBJ whole genome shotgun (WGS) entry which is preliminary data.</text>
</comment>
<sequence>MNEPVRAATAELRVTYGQFLVRDYDSWVSEDLSPATSNGLVAADSSGAVILTGINTGRVNVTVELLDSAPGSVDLDDWDEVVEVSVDSEDGELIACGLEDSPLEFPFLSHAGPRPYRLRVHARGRDTAPHLNRFDPVEDYKISVWPAPEATETVYKQSDKYGQQVRARRTRP</sequence>
<proteinExistence type="predicted"/>
<dbReference type="EMBL" id="BSTI01000004">
    <property type="protein sequence ID" value="GLY65482.1"/>
    <property type="molecule type" value="Genomic_DNA"/>
</dbReference>
<dbReference type="Proteomes" id="UP001165136">
    <property type="component" value="Unassembled WGS sequence"/>
</dbReference>
<organism evidence="1 2">
    <name type="scientific">Amycolatopsis taiwanensis</name>
    <dbReference type="NCBI Taxonomy" id="342230"/>
    <lineage>
        <taxon>Bacteria</taxon>
        <taxon>Bacillati</taxon>
        <taxon>Actinomycetota</taxon>
        <taxon>Actinomycetes</taxon>
        <taxon>Pseudonocardiales</taxon>
        <taxon>Pseudonocardiaceae</taxon>
        <taxon>Amycolatopsis</taxon>
    </lineage>
</organism>
<reference evidence="1" key="1">
    <citation type="submission" date="2023-03" db="EMBL/GenBank/DDBJ databases">
        <title>Amycolatopsis taiwanensis NBRC 103393.</title>
        <authorList>
            <person name="Ichikawa N."/>
            <person name="Sato H."/>
            <person name="Tonouchi N."/>
        </authorList>
    </citation>
    <scope>NUCLEOTIDE SEQUENCE</scope>
    <source>
        <strain evidence="1">NBRC 103393</strain>
    </source>
</reference>
<evidence type="ECO:0000313" key="2">
    <source>
        <dbReference type="Proteomes" id="UP001165136"/>
    </source>
</evidence>
<dbReference type="RefSeq" id="WP_285486671.1">
    <property type="nucleotide sequence ID" value="NZ_BSTI01000004.1"/>
</dbReference>
<protein>
    <submittedName>
        <fullName evidence="1">Uncharacterized protein</fullName>
    </submittedName>
</protein>